<dbReference type="GO" id="GO:0004519">
    <property type="term" value="F:endonuclease activity"/>
    <property type="evidence" value="ECO:0007669"/>
    <property type="project" value="TreeGrafter"/>
</dbReference>
<gene>
    <name evidence="4" type="ORF">Malapachy_1045</name>
</gene>
<dbReference type="InterPro" id="IPR002625">
    <property type="entry name" value="Smr_dom"/>
</dbReference>
<dbReference type="OrthoDB" id="4080456at2759"/>
<dbReference type="VEuPathDB" id="FungiDB:Malapachy_1045"/>
<feature type="domain" description="Smr" evidence="2">
    <location>
        <begin position="510"/>
        <end position="591"/>
    </location>
</feature>
<dbReference type="SUPFAM" id="SSF160443">
    <property type="entry name" value="SMR domain-like"/>
    <property type="match status" value="1"/>
</dbReference>
<accession>A0A0N0RSE2</accession>
<dbReference type="PANTHER" id="PTHR46535:SF1">
    <property type="entry name" value="NEDD4-BINDING PROTEIN 2"/>
    <property type="match status" value="1"/>
</dbReference>
<dbReference type="GeneID" id="28727432"/>
<dbReference type="RefSeq" id="XP_017992485.1">
    <property type="nucleotide sequence ID" value="XM_018135557.1"/>
</dbReference>
<evidence type="ECO:0000313" key="5">
    <source>
        <dbReference type="Proteomes" id="UP000037751"/>
    </source>
</evidence>
<dbReference type="InterPro" id="IPR052772">
    <property type="entry name" value="Endo/PolyKinase_Domain-Protein"/>
</dbReference>
<dbReference type="InterPro" id="IPR003892">
    <property type="entry name" value="CUE"/>
</dbReference>
<dbReference type="Proteomes" id="UP000037751">
    <property type="component" value="Unassembled WGS sequence"/>
</dbReference>
<dbReference type="InterPro" id="IPR036063">
    <property type="entry name" value="Smr_dom_sf"/>
</dbReference>
<dbReference type="Gene3D" id="3.30.1370.110">
    <property type="match status" value="1"/>
</dbReference>
<feature type="region of interest" description="Disordered" evidence="1">
    <location>
        <begin position="134"/>
        <end position="158"/>
    </location>
</feature>
<dbReference type="EMBL" id="LGAV01000003">
    <property type="protein sequence ID" value="KOS14853.1"/>
    <property type="molecule type" value="Genomic_DNA"/>
</dbReference>
<dbReference type="AlphaFoldDB" id="A0A0N0RSE2"/>
<dbReference type="PROSITE" id="PS51140">
    <property type="entry name" value="CUE"/>
    <property type="match status" value="1"/>
</dbReference>
<dbReference type="GO" id="GO:0005634">
    <property type="term" value="C:nucleus"/>
    <property type="evidence" value="ECO:0007669"/>
    <property type="project" value="TreeGrafter"/>
</dbReference>
<comment type="caution">
    <text evidence="4">The sequence shown here is derived from an EMBL/GenBank/DDBJ whole genome shotgun (WGS) entry which is preliminary data.</text>
</comment>
<dbReference type="SMART" id="SM00463">
    <property type="entry name" value="SMR"/>
    <property type="match status" value="1"/>
</dbReference>
<dbReference type="GO" id="GO:0043130">
    <property type="term" value="F:ubiquitin binding"/>
    <property type="evidence" value="ECO:0007669"/>
    <property type="project" value="InterPro"/>
</dbReference>
<reference evidence="4 5" key="1">
    <citation type="submission" date="2015-07" db="EMBL/GenBank/DDBJ databases">
        <title>Draft Genome Sequence of Malassezia furfur CBS1878 and Malassezia pachydermatis CBS1879.</title>
        <authorList>
            <person name="Triana S."/>
            <person name="Ohm R."/>
            <person name="Gonzalez A."/>
            <person name="DeCock H."/>
            <person name="Restrepo S."/>
            <person name="Celis A."/>
        </authorList>
    </citation>
    <scope>NUCLEOTIDE SEQUENCE [LARGE SCALE GENOMIC DNA]</scope>
    <source>
        <strain evidence="4 5">CBS 1879</strain>
    </source>
</reference>
<evidence type="ECO:0000259" key="3">
    <source>
        <dbReference type="PROSITE" id="PS51140"/>
    </source>
</evidence>
<evidence type="ECO:0000256" key="1">
    <source>
        <dbReference type="SAM" id="MobiDB-lite"/>
    </source>
</evidence>
<keyword evidence="5" id="KW-1185">Reference proteome</keyword>
<proteinExistence type="predicted"/>
<dbReference type="Pfam" id="PF01713">
    <property type="entry name" value="Smr"/>
    <property type="match status" value="1"/>
</dbReference>
<protein>
    <submittedName>
        <fullName evidence="4">Smr domain-containing protein</fullName>
    </submittedName>
</protein>
<evidence type="ECO:0000259" key="2">
    <source>
        <dbReference type="PROSITE" id="PS50828"/>
    </source>
</evidence>
<feature type="compositionally biased region" description="Basic residues" evidence="1">
    <location>
        <begin position="139"/>
        <end position="150"/>
    </location>
</feature>
<dbReference type="STRING" id="77020.A0A0N0RSE2"/>
<name>A0A0N0RSE2_9BASI</name>
<dbReference type="PANTHER" id="PTHR46535">
    <property type="entry name" value="NEDD4-BINDING PROTEIN 2"/>
    <property type="match status" value="1"/>
</dbReference>
<feature type="domain" description="CUE" evidence="3">
    <location>
        <begin position="67"/>
        <end position="110"/>
    </location>
</feature>
<organism evidence="4 5">
    <name type="scientific">Malassezia pachydermatis</name>
    <dbReference type="NCBI Taxonomy" id="77020"/>
    <lineage>
        <taxon>Eukaryota</taxon>
        <taxon>Fungi</taxon>
        <taxon>Dikarya</taxon>
        <taxon>Basidiomycota</taxon>
        <taxon>Ustilaginomycotina</taxon>
        <taxon>Malasseziomycetes</taxon>
        <taxon>Malasseziales</taxon>
        <taxon>Malasseziaceae</taxon>
        <taxon>Malassezia</taxon>
    </lineage>
</organism>
<dbReference type="CDD" id="cd14279">
    <property type="entry name" value="CUE"/>
    <property type="match status" value="1"/>
</dbReference>
<dbReference type="PROSITE" id="PS50828">
    <property type="entry name" value="SMR"/>
    <property type="match status" value="1"/>
</dbReference>
<evidence type="ECO:0000313" key="4">
    <source>
        <dbReference type="EMBL" id="KOS14853.1"/>
    </source>
</evidence>
<sequence length="595" mass="64522">MTNLDELIEQYSGRLDPSLVLCIANEEGRSLEDAKNILNELAGAVPSDFVEADPVDTVDMTATSSTETTSKLLFLHQTFPDKEESYLREKLVSCNDDIDATLDEILVDDILSSDPTAFSTARSTGGLDLQALSHGISDKKKKPRKHKNKKNGPVTVSLTDQRSPHHIYYETRMARQPIERPKDIRHVDSTGLNDEEFARQLQNAEREAADAASLPVADQQWLLASSSLSQLAVLLHLPTSRIQSVFNQCSFNLHVTMGRVIELAANSSEALQLTHSPDFPTMCTNLASITGKSERHIQRLLKATKGDQDAVLDLLHLETIVTEAADGLGHRPDILDPSGTLNLEPSSAEVQTSTMSQHKVVSGAAPRWLSSDATSYAGRASQPAAAPNVPAAAAMSTGQALTILPASAGHVTLPTTASEADTDHAYSRDECLAFAAEARARRDAALQQASRNARLSKGSKLGGAAMVYAEEARKHDQVARRWQLRAASALVEQRRVSSSSAYHQSGAEHIDLHGLTVHEALNVVAQCVARWQSTPLGENGVRPRMEIVTGRGVHSRHNMSVIRPAIVRFLTQRGLTVDSTTDAGVLYVKSRAART</sequence>